<evidence type="ECO:0000256" key="9">
    <source>
        <dbReference type="ARBA" id="ARBA00023201"/>
    </source>
</evidence>
<evidence type="ECO:0000256" key="2">
    <source>
        <dbReference type="ARBA" id="ARBA00022448"/>
    </source>
</evidence>
<keyword evidence="4 11" id="KW-0812">Transmembrane</keyword>
<evidence type="ECO:0000256" key="6">
    <source>
        <dbReference type="ARBA" id="ARBA00023053"/>
    </source>
</evidence>
<organism evidence="13 14">
    <name type="scientific">Sanguibacteroides justesenii</name>
    <dbReference type="NCBI Taxonomy" id="1547597"/>
    <lineage>
        <taxon>Bacteria</taxon>
        <taxon>Pseudomonadati</taxon>
        <taxon>Bacteroidota</taxon>
        <taxon>Bacteroidia</taxon>
        <taxon>Bacteroidales</taxon>
        <taxon>Porphyromonadaceae</taxon>
        <taxon>Sanguibacteroides</taxon>
    </lineage>
</organism>
<keyword evidence="8 11" id="KW-0472">Membrane</keyword>
<feature type="transmembrane region" description="Helical" evidence="11">
    <location>
        <begin position="211"/>
        <end position="230"/>
    </location>
</feature>
<evidence type="ECO:0000256" key="8">
    <source>
        <dbReference type="ARBA" id="ARBA00023136"/>
    </source>
</evidence>
<keyword evidence="5 11" id="KW-1133">Transmembrane helix</keyword>
<comment type="similarity">
    <text evidence="10">Belongs to the NhaD Na(+)/H(+) (TC 2.A.62) antiporter family.</text>
</comment>
<feature type="domain" description="Citrate transporter-like" evidence="12">
    <location>
        <begin position="13"/>
        <end position="396"/>
    </location>
</feature>
<keyword evidence="14" id="KW-1185">Reference proteome</keyword>
<dbReference type="EMBL" id="JPIU01000038">
    <property type="protein sequence ID" value="KIO44949.1"/>
    <property type="molecule type" value="Genomic_DNA"/>
</dbReference>
<dbReference type="GO" id="GO:0006814">
    <property type="term" value="P:sodium ion transport"/>
    <property type="evidence" value="ECO:0007669"/>
    <property type="project" value="UniProtKB-KW"/>
</dbReference>
<feature type="transmembrane region" description="Helical" evidence="11">
    <location>
        <begin position="27"/>
        <end position="50"/>
    </location>
</feature>
<gene>
    <name evidence="13" type="ORF">BA92_07995</name>
</gene>
<feature type="transmembrane region" description="Helical" evidence="11">
    <location>
        <begin position="281"/>
        <end position="299"/>
    </location>
</feature>
<feature type="transmembrane region" description="Helical" evidence="11">
    <location>
        <begin position="448"/>
        <end position="465"/>
    </location>
</feature>
<proteinExistence type="inferred from homology"/>
<feature type="transmembrane region" description="Helical" evidence="11">
    <location>
        <begin position="130"/>
        <end position="157"/>
    </location>
</feature>
<evidence type="ECO:0000256" key="1">
    <source>
        <dbReference type="ARBA" id="ARBA00004141"/>
    </source>
</evidence>
<dbReference type="AlphaFoldDB" id="A0A0C3RH44"/>
<keyword evidence="9" id="KW-0739">Sodium transport</keyword>
<name>A0A0C3RH44_9PORP</name>
<dbReference type="InterPro" id="IPR045016">
    <property type="entry name" value="NhaD-like"/>
</dbReference>
<dbReference type="InterPro" id="IPR004680">
    <property type="entry name" value="Cit_transptr-like_dom"/>
</dbReference>
<dbReference type="Proteomes" id="UP000031980">
    <property type="component" value="Unassembled WGS sequence"/>
</dbReference>
<dbReference type="NCBIfam" id="NF038006">
    <property type="entry name" value="NhaD_1"/>
    <property type="match status" value="1"/>
</dbReference>
<comment type="subcellular location">
    <subcellularLocation>
        <location evidence="1">Membrane</location>
        <topology evidence="1">Multi-pass membrane protein</topology>
    </subcellularLocation>
</comment>
<evidence type="ECO:0000256" key="10">
    <source>
        <dbReference type="ARBA" id="ARBA00025753"/>
    </source>
</evidence>
<keyword evidence="6" id="KW-0915">Sodium</keyword>
<keyword evidence="7" id="KW-0406">Ion transport</keyword>
<dbReference type="RefSeq" id="WP_041505130.1">
    <property type="nucleotide sequence ID" value="NZ_JPIU01000038.1"/>
</dbReference>
<evidence type="ECO:0000256" key="4">
    <source>
        <dbReference type="ARBA" id="ARBA00022692"/>
    </source>
</evidence>
<evidence type="ECO:0000256" key="5">
    <source>
        <dbReference type="ARBA" id="ARBA00022989"/>
    </source>
</evidence>
<evidence type="ECO:0000313" key="14">
    <source>
        <dbReference type="Proteomes" id="UP000031980"/>
    </source>
</evidence>
<accession>A0A0C3RH44</accession>
<dbReference type="PANTHER" id="PTHR43269">
    <property type="entry name" value="SODIUM/PROTON ANTIPORTER 1-RELATED"/>
    <property type="match status" value="1"/>
</dbReference>
<sequence>MITIAILLFIIGYTFIALEHSLGVNKTATALVLGMLLWTLCIFAGPDIIISANNTSFHEYVTANPSLHSLSLREQAIQYLINLQIIDHLGNIAEILFYLLGAMTIVEIIDTHHGFDIITKQIKTKSKRKLLWLIAFLTFFMSAVLDNLTTAMVMVMLLRRLITDRTERWIFGSIVILAANAGGTWTPIGDVTTIMLWIHDNITAARIMKQLLLPSLISIVIPLIIVSFQIKGDTATVSNASSTTGNNLPVSHREQFIILLLGIVGLLFVPVFKSITHLPPFVGILLALGMLWIYLEILYNRKKTPATTFPYRVSAILPKVDYSTLLFFLSILLAVAAIETVGILNHMATFLNEKLDNVYLIDGIIGLLSSIIDNVPLVAAAMGMYPLVTPETQPLTPYLMNFVTNGTFWELLAYCAGVGGSILIIGSAAGVVVMGLERINFVWYLKHITWIALLGYLGGIAVYILQKI</sequence>
<protein>
    <submittedName>
        <fullName evidence="13">Sodium:proton antiporter</fullName>
    </submittedName>
</protein>
<evidence type="ECO:0000256" key="3">
    <source>
        <dbReference type="ARBA" id="ARBA00022449"/>
    </source>
</evidence>
<evidence type="ECO:0000313" key="13">
    <source>
        <dbReference type="EMBL" id="KIO44949.1"/>
    </source>
</evidence>
<reference evidence="13 14" key="1">
    <citation type="submission" date="2014-07" db="EMBL/GenBank/DDBJ databases">
        <title>Porphyromonadaceae bacterium OUH 308042 = ATCC BAA-2681 = DSM 28342 draft genome.</title>
        <authorList>
            <person name="Sydenham T.V."/>
            <person name="Hasman H."/>
            <person name="Justensen U.S."/>
        </authorList>
    </citation>
    <scope>NUCLEOTIDE SEQUENCE [LARGE SCALE GENOMIC DNA]</scope>
    <source>
        <strain evidence="13 14">OUH 308042</strain>
    </source>
</reference>
<feature type="transmembrane region" description="Helical" evidence="11">
    <location>
        <begin position="250"/>
        <end position="269"/>
    </location>
</feature>
<dbReference type="GO" id="GO:0016020">
    <property type="term" value="C:membrane"/>
    <property type="evidence" value="ECO:0007669"/>
    <property type="project" value="UniProtKB-SubCell"/>
</dbReference>
<keyword evidence="2" id="KW-0813">Transport</keyword>
<evidence type="ECO:0000256" key="7">
    <source>
        <dbReference type="ARBA" id="ARBA00023065"/>
    </source>
</evidence>
<dbReference type="GO" id="GO:0015297">
    <property type="term" value="F:antiporter activity"/>
    <property type="evidence" value="ECO:0007669"/>
    <property type="project" value="UniProtKB-KW"/>
</dbReference>
<feature type="transmembrane region" description="Helical" evidence="11">
    <location>
        <begin position="408"/>
        <end position="436"/>
    </location>
</feature>
<evidence type="ECO:0000256" key="11">
    <source>
        <dbReference type="SAM" id="Phobius"/>
    </source>
</evidence>
<comment type="caution">
    <text evidence="13">The sequence shown here is derived from an EMBL/GenBank/DDBJ whole genome shotgun (WGS) entry which is preliminary data.</text>
</comment>
<feature type="transmembrane region" description="Helical" evidence="11">
    <location>
        <begin position="169"/>
        <end position="199"/>
    </location>
</feature>
<evidence type="ECO:0000259" key="12">
    <source>
        <dbReference type="Pfam" id="PF03600"/>
    </source>
</evidence>
<keyword evidence="3" id="KW-0050">Antiport</keyword>
<dbReference type="PANTHER" id="PTHR43269:SF2">
    <property type="entry name" value="SODIUM_PROTON ANTIPORTER 1-RELATED"/>
    <property type="match status" value="1"/>
</dbReference>
<feature type="transmembrane region" description="Helical" evidence="11">
    <location>
        <begin position="325"/>
        <end position="347"/>
    </location>
</feature>
<dbReference type="Pfam" id="PF03600">
    <property type="entry name" value="CitMHS"/>
    <property type="match status" value="1"/>
</dbReference>